<dbReference type="EMBL" id="FPHI01000026">
    <property type="protein sequence ID" value="SFV65454.1"/>
    <property type="molecule type" value="Genomic_DNA"/>
</dbReference>
<gene>
    <name evidence="6" type="ORF">MNB_SV-3-121</name>
</gene>
<organism evidence="6">
    <name type="scientific">hydrothermal vent metagenome</name>
    <dbReference type="NCBI Taxonomy" id="652676"/>
    <lineage>
        <taxon>unclassified sequences</taxon>
        <taxon>metagenomes</taxon>
        <taxon>ecological metagenomes</taxon>
    </lineage>
</organism>
<evidence type="ECO:0000259" key="5">
    <source>
        <dbReference type="Pfam" id="PF00155"/>
    </source>
</evidence>
<evidence type="ECO:0000256" key="1">
    <source>
        <dbReference type="ARBA" id="ARBA00001933"/>
    </source>
</evidence>
<dbReference type="PROSITE" id="PS00599">
    <property type="entry name" value="AA_TRANSFER_CLASS_2"/>
    <property type="match status" value="1"/>
</dbReference>
<evidence type="ECO:0000256" key="4">
    <source>
        <dbReference type="ARBA" id="ARBA00022898"/>
    </source>
</evidence>
<protein>
    <submittedName>
        <fullName evidence="6">8-amino-7-oxononanoate synthase</fullName>
        <ecNumber evidence="6">2.3.1.47</ecNumber>
    </submittedName>
</protein>
<proteinExistence type="inferred from homology"/>
<dbReference type="AlphaFoldDB" id="A0A1W1CI56"/>
<accession>A0A1W1CI56</accession>
<dbReference type="Pfam" id="PF00155">
    <property type="entry name" value="Aminotran_1_2"/>
    <property type="match status" value="1"/>
</dbReference>
<dbReference type="InterPro" id="IPR015421">
    <property type="entry name" value="PyrdxlP-dep_Trfase_major"/>
</dbReference>
<dbReference type="InterPro" id="IPR004839">
    <property type="entry name" value="Aminotransferase_I/II_large"/>
</dbReference>
<dbReference type="InterPro" id="IPR050087">
    <property type="entry name" value="AON_synthase_class-II"/>
</dbReference>
<dbReference type="GO" id="GO:0030170">
    <property type="term" value="F:pyridoxal phosphate binding"/>
    <property type="evidence" value="ECO:0007669"/>
    <property type="project" value="InterPro"/>
</dbReference>
<feature type="domain" description="Aminotransferase class I/classII large" evidence="5">
    <location>
        <begin position="41"/>
        <end position="370"/>
    </location>
</feature>
<dbReference type="EC" id="2.3.1.47" evidence="6"/>
<dbReference type="PANTHER" id="PTHR13693:SF77">
    <property type="entry name" value="8-AMINO-7-OXONONANOATE SYNTHASE"/>
    <property type="match status" value="1"/>
</dbReference>
<sequence>MKFCCRGLKEEYKEMYENELKALKKAGRFRERHIFDVRLHDLASNDYLGLSTNKKQFKKAVKLVKEYTVISSKASMLVNGYHPIHRIFETTIAEQNGFEEGLIVGSGFLANMSLIEALVRKGDMLFMDEAYHASGVMAAGLLGDRVVTFNHNDVEDLKQKLEAYPAKRQIVAVEGVYSMGGDLCEKAIFDLCDEVKALMIVDEAHSAGVLGAHLLGIFEHYDIRPNERHIKMGTLGKAYGSYGAYILASCEMITFLVNRAKPIIYSTAPSVFDTALALVNFKHIQNNAKKYRKKIEKRQKMVKKLLGIRPQSLIFPMDMPSNEHTQFMQKILIEHGYLVGAIRQPTVTKPIMRVILNASISLKQIKHVLTLIRHNSVQ</sequence>
<comment type="similarity">
    <text evidence="2">Belongs to the class-II pyridoxal-phosphate-dependent aminotransferase family. BioF subfamily.</text>
</comment>
<comment type="cofactor">
    <cofactor evidence="1">
        <name>pyridoxal 5'-phosphate</name>
        <dbReference type="ChEBI" id="CHEBI:597326"/>
    </cofactor>
</comment>
<evidence type="ECO:0000256" key="2">
    <source>
        <dbReference type="ARBA" id="ARBA00010008"/>
    </source>
</evidence>
<dbReference type="SUPFAM" id="SSF53383">
    <property type="entry name" value="PLP-dependent transferases"/>
    <property type="match status" value="1"/>
</dbReference>
<evidence type="ECO:0000256" key="3">
    <source>
        <dbReference type="ARBA" id="ARBA00022679"/>
    </source>
</evidence>
<dbReference type="Gene3D" id="3.90.1150.10">
    <property type="entry name" value="Aspartate Aminotransferase, domain 1"/>
    <property type="match status" value="1"/>
</dbReference>
<dbReference type="PANTHER" id="PTHR13693">
    <property type="entry name" value="CLASS II AMINOTRANSFERASE/8-AMINO-7-OXONONANOATE SYNTHASE"/>
    <property type="match status" value="1"/>
</dbReference>
<evidence type="ECO:0000313" key="6">
    <source>
        <dbReference type="EMBL" id="SFV65454.1"/>
    </source>
</evidence>
<dbReference type="Gene3D" id="3.40.640.10">
    <property type="entry name" value="Type I PLP-dependent aspartate aminotransferase-like (Major domain)"/>
    <property type="match status" value="1"/>
</dbReference>
<name>A0A1W1CI56_9ZZZZ</name>
<dbReference type="GO" id="GO:0008710">
    <property type="term" value="F:8-amino-7-oxononanoate synthase activity"/>
    <property type="evidence" value="ECO:0007669"/>
    <property type="project" value="UniProtKB-EC"/>
</dbReference>
<dbReference type="InterPro" id="IPR015424">
    <property type="entry name" value="PyrdxlP-dep_Trfase"/>
</dbReference>
<keyword evidence="4" id="KW-0663">Pyridoxal phosphate</keyword>
<reference evidence="6" key="1">
    <citation type="submission" date="2016-10" db="EMBL/GenBank/DDBJ databases">
        <authorList>
            <person name="de Groot N.N."/>
        </authorList>
    </citation>
    <scope>NUCLEOTIDE SEQUENCE</scope>
</reference>
<dbReference type="InterPro" id="IPR015422">
    <property type="entry name" value="PyrdxlP-dep_Trfase_small"/>
</dbReference>
<keyword evidence="6" id="KW-0012">Acyltransferase</keyword>
<dbReference type="InterPro" id="IPR001917">
    <property type="entry name" value="Aminotrans_II_pyridoxalP_BS"/>
</dbReference>
<keyword evidence="3 6" id="KW-0808">Transferase</keyword>